<evidence type="ECO:0000256" key="1">
    <source>
        <dbReference type="SAM" id="MobiDB-lite"/>
    </source>
</evidence>
<name>A0ABQ4BHF3_9ACTN</name>
<feature type="region of interest" description="Disordered" evidence="1">
    <location>
        <begin position="43"/>
        <end position="83"/>
    </location>
</feature>
<comment type="caution">
    <text evidence="3">The sequence shown here is derived from an EMBL/GenBank/DDBJ whole genome shotgun (WGS) entry which is preliminary data.</text>
</comment>
<organism evidence="3 4">
    <name type="scientific">Actinoplanes palleronii</name>
    <dbReference type="NCBI Taxonomy" id="113570"/>
    <lineage>
        <taxon>Bacteria</taxon>
        <taxon>Bacillati</taxon>
        <taxon>Actinomycetota</taxon>
        <taxon>Actinomycetes</taxon>
        <taxon>Micromonosporales</taxon>
        <taxon>Micromonosporaceae</taxon>
        <taxon>Actinoplanes</taxon>
    </lineage>
</organism>
<evidence type="ECO:0000313" key="4">
    <source>
        <dbReference type="Proteomes" id="UP000624709"/>
    </source>
</evidence>
<protein>
    <submittedName>
        <fullName evidence="3">Uncharacterized protein</fullName>
    </submittedName>
</protein>
<keyword evidence="2" id="KW-1133">Transmembrane helix</keyword>
<reference evidence="3 4" key="1">
    <citation type="submission" date="2021-01" db="EMBL/GenBank/DDBJ databases">
        <title>Whole genome shotgun sequence of Actinoplanes palleronii NBRC 14916.</title>
        <authorList>
            <person name="Komaki H."/>
            <person name="Tamura T."/>
        </authorList>
    </citation>
    <scope>NUCLEOTIDE SEQUENCE [LARGE SCALE GENOMIC DNA]</scope>
    <source>
        <strain evidence="3 4">NBRC 14916</strain>
    </source>
</reference>
<dbReference type="EMBL" id="BOMS01000098">
    <property type="protein sequence ID" value="GIE70117.1"/>
    <property type="molecule type" value="Genomic_DNA"/>
</dbReference>
<gene>
    <name evidence="3" type="ORF">Apa02nite_062250</name>
</gene>
<accession>A0ABQ4BHF3</accession>
<feature type="compositionally biased region" description="Pro residues" evidence="1">
    <location>
        <begin position="44"/>
        <end position="62"/>
    </location>
</feature>
<evidence type="ECO:0000256" key="2">
    <source>
        <dbReference type="SAM" id="Phobius"/>
    </source>
</evidence>
<sequence length="117" mass="11412">MTAVAFLVAVVWWGVDSLEQVSWVAGILGFAATVVIALLGPSSPSSPPPGPASSPRPVPPPGGAARSGAASPSGAVPGRRWDRAPVRSGVGSVLGLGALGVTLIAAMVLGAVALIAR</sequence>
<evidence type="ECO:0000313" key="3">
    <source>
        <dbReference type="EMBL" id="GIE70117.1"/>
    </source>
</evidence>
<feature type="compositionally biased region" description="Low complexity" evidence="1">
    <location>
        <begin position="63"/>
        <end position="78"/>
    </location>
</feature>
<keyword evidence="4" id="KW-1185">Reference proteome</keyword>
<feature type="transmembrane region" description="Helical" evidence="2">
    <location>
        <begin position="89"/>
        <end position="116"/>
    </location>
</feature>
<proteinExistence type="predicted"/>
<keyword evidence="2" id="KW-0472">Membrane</keyword>
<dbReference type="Proteomes" id="UP000624709">
    <property type="component" value="Unassembled WGS sequence"/>
</dbReference>
<keyword evidence="2" id="KW-0812">Transmembrane</keyword>
<feature type="transmembrane region" description="Helical" evidence="2">
    <location>
        <begin position="20"/>
        <end position="39"/>
    </location>
</feature>